<dbReference type="AlphaFoldDB" id="A0A0F9DF22"/>
<accession>A0A0F9DF22</accession>
<dbReference type="Gene3D" id="6.10.20.100">
    <property type="match status" value="1"/>
</dbReference>
<evidence type="ECO:0000313" key="4">
    <source>
        <dbReference type="EMBL" id="KKL60308.1"/>
    </source>
</evidence>
<proteinExistence type="inferred from homology"/>
<comment type="similarity">
    <text evidence="1">Belongs to the HypD family.</text>
</comment>
<protein>
    <recommendedName>
        <fullName evidence="5">Hydrogenase formation protein HypD</fullName>
    </recommendedName>
</protein>
<dbReference type="Pfam" id="PF01924">
    <property type="entry name" value="HypD"/>
    <property type="match status" value="1"/>
</dbReference>
<dbReference type="NCBIfam" id="TIGR00075">
    <property type="entry name" value="hypD"/>
    <property type="match status" value="1"/>
</dbReference>
<sequence>MADKPESVKDQARRLARASAVAKGKIDRPLNLMEVCGTHTVALFRHGVRGLLPEGIRLLSGPGCPVCVTGIPDVESAMAIARMPGVVLCTFGDMMRVPGGKLTLFDAKADGADVRIVYSPLDALKLAAENPDLKVVFFATGFETTSPLVAATIMQAEVQGVENFYVHTVHKLVPPALEALLGSGEVKIDGLVLPGHACSITGTGPFEFVAEKHGVPAVVTGFGALDMLEGILMILNQIVAGRPEVDIQYKKIVRPEGNPRALQALDKVFTPADAYWRGIGSIPQSGFALKEPYAKREALQVLGPIAVPEYSEPKGCSCGEVLKGLKLPTDCKLFGKACTPERPVGACMVSTEGSCAAYFKYGATGSATGSATGTFY</sequence>
<comment type="caution">
    <text evidence="4">The sequence shown here is derived from an EMBL/GenBank/DDBJ whole genome shotgun (WGS) entry which is preliminary data.</text>
</comment>
<reference evidence="4" key="1">
    <citation type="journal article" date="2015" name="Nature">
        <title>Complex archaea that bridge the gap between prokaryotes and eukaryotes.</title>
        <authorList>
            <person name="Spang A."/>
            <person name="Saw J.H."/>
            <person name="Jorgensen S.L."/>
            <person name="Zaremba-Niedzwiedzka K."/>
            <person name="Martijn J."/>
            <person name="Lind A.E."/>
            <person name="van Eijk R."/>
            <person name="Schleper C."/>
            <person name="Guy L."/>
            <person name="Ettema T.J."/>
        </authorList>
    </citation>
    <scope>NUCLEOTIDE SEQUENCE</scope>
</reference>
<dbReference type="PANTHER" id="PTHR30149">
    <property type="entry name" value="HYDROGENASE PROTEIN ASSEMBLY PROTEIN HYPD"/>
    <property type="match status" value="1"/>
</dbReference>
<dbReference type="GO" id="GO:0051604">
    <property type="term" value="P:protein maturation"/>
    <property type="evidence" value="ECO:0007669"/>
    <property type="project" value="TreeGrafter"/>
</dbReference>
<organism evidence="4">
    <name type="scientific">marine sediment metagenome</name>
    <dbReference type="NCBI Taxonomy" id="412755"/>
    <lineage>
        <taxon>unclassified sequences</taxon>
        <taxon>metagenomes</taxon>
        <taxon>ecological metagenomes</taxon>
    </lineage>
</organism>
<dbReference type="InterPro" id="IPR042244">
    <property type="entry name" value="HypD_2_sf"/>
</dbReference>
<dbReference type="PANTHER" id="PTHR30149:SF0">
    <property type="entry name" value="HYDROGENASE MATURATION FACTOR HYPD"/>
    <property type="match status" value="1"/>
</dbReference>
<evidence type="ECO:0008006" key="5">
    <source>
        <dbReference type="Google" id="ProtNLM"/>
    </source>
</evidence>
<dbReference type="EMBL" id="LAZR01029193">
    <property type="protein sequence ID" value="KKL60308.1"/>
    <property type="molecule type" value="Genomic_DNA"/>
</dbReference>
<dbReference type="SUPFAM" id="SSF52402">
    <property type="entry name" value="Adenine nucleotide alpha hydrolases-like"/>
    <property type="match status" value="1"/>
</dbReference>
<evidence type="ECO:0000256" key="2">
    <source>
        <dbReference type="ARBA" id="ARBA00022723"/>
    </source>
</evidence>
<dbReference type="InterPro" id="IPR042243">
    <property type="entry name" value="HypD_1"/>
</dbReference>
<name>A0A0F9DF22_9ZZZZ</name>
<dbReference type="GO" id="GO:0005506">
    <property type="term" value="F:iron ion binding"/>
    <property type="evidence" value="ECO:0007669"/>
    <property type="project" value="TreeGrafter"/>
</dbReference>
<keyword evidence="2" id="KW-0479">Metal-binding</keyword>
<dbReference type="InterPro" id="IPR002780">
    <property type="entry name" value="Hyd_form_HypD"/>
</dbReference>
<dbReference type="PIRSF" id="PIRSF005622">
    <property type="entry name" value="Hydrgn_mat_hypD"/>
    <property type="match status" value="1"/>
</dbReference>
<dbReference type="Gene3D" id="3.40.50.11740">
    <property type="entry name" value="HypD, alpha/beta domain 2"/>
    <property type="match status" value="2"/>
</dbReference>
<evidence type="ECO:0000256" key="1">
    <source>
        <dbReference type="ARBA" id="ARBA00007888"/>
    </source>
</evidence>
<gene>
    <name evidence="4" type="ORF">LCGC14_2206610</name>
</gene>
<evidence type="ECO:0000256" key="3">
    <source>
        <dbReference type="ARBA" id="ARBA00023004"/>
    </source>
</evidence>
<dbReference type="GO" id="GO:0070025">
    <property type="term" value="F:carbon monoxide binding"/>
    <property type="evidence" value="ECO:0007669"/>
    <property type="project" value="TreeGrafter"/>
</dbReference>
<dbReference type="GO" id="GO:0051539">
    <property type="term" value="F:4 iron, 4 sulfur cluster binding"/>
    <property type="evidence" value="ECO:0007669"/>
    <property type="project" value="TreeGrafter"/>
</dbReference>
<keyword evidence="3" id="KW-0408">Iron</keyword>